<evidence type="ECO:0000313" key="2">
    <source>
        <dbReference type="Proteomes" id="UP000055024"/>
    </source>
</evidence>
<accession>A0A0V1HFI7</accession>
<evidence type="ECO:0000313" key="1">
    <source>
        <dbReference type="EMBL" id="KRZ09265.1"/>
    </source>
</evidence>
<comment type="caution">
    <text evidence="1">The sequence shown here is derived from an EMBL/GenBank/DDBJ whole genome shotgun (WGS) entry which is preliminary data.</text>
</comment>
<dbReference type="Proteomes" id="UP000055024">
    <property type="component" value="Unassembled WGS sequence"/>
</dbReference>
<proteinExistence type="predicted"/>
<name>A0A0V1HFI7_9BILA</name>
<dbReference type="AlphaFoldDB" id="A0A0V1HFI7"/>
<organism evidence="1 2">
    <name type="scientific">Trichinella zimbabwensis</name>
    <dbReference type="NCBI Taxonomy" id="268475"/>
    <lineage>
        <taxon>Eukaryota</taxon>
        <taxon>Metazoa</taxon>
        <taxon>Ecdysozoa</taxon>
        <taxon>Nematoda</taxon>
        <taxon>Enoplea</taxon>
        <taxon>Dorylaimia</taxon>
        <taxon>Trichinellida</taxon>
        <taxon>Trichinellidae</taxon>
        <taxon>Trichinella</taxon>
    </lineage>
</organism>
<keyword evidence="2" id="KW-1185">Reference proteome</keyword>
<reference evidence="1 2" key="1">
    <citation type="submission" date="2015-01" db="EMBL/GenBank/DDBJ databases">
        <title>Evolution of Trichinella species and genotypes.</title>
        <authorList>
            <person name="Korhonen P.K."/>
            <person name="Edoardo P."/>
            <person name="Giuseppe L.R."/>
            <person name="Gasser R.B."/>
        </authorList>
    </citation>
    <scope>NUCLEOTIDE SEQUENCE [LARGE SCALE GENOMIC DNA]</scope>
    <source>
        <strain evidence="1">ISS1029</strain>
    </source>
</reference>
<protein>
    <submittedName>
        <fullName evidence="1">Uncharacterized protein</fullName>
    </submittedName>
</protein>
<dbReference type="EMBL" id="JYDP01000075">
    <property type="protein sequence ID" value="KRZ09265.1"/>
    <property type="molecule type" value="Genomic_DNA"/>
</dbReference>
<gene>
    <name evidence="1" type="ORF">T11_11281</name>
</gene>
<sequence>MLFQVLSHSSRIQGQVQATKAIKQSSAPFKSTFNKKCAEPEALHQLIPNQCCDYGASVVLHLVSVERFLRKLQAVLQ</sequence>